<evidence type="ECO:0000256" key="1">
    <source>
        <dbReference type="ARBA" id="ARBA00022723"/>
    </source>
</evidence>
<keyword evidence="9" id="KW-1185">Reference proteome</keyword>
<dbReference type="PANTHER" id="PTHR24379">
    <property type="entry name" value="KRAB AND ZINC FINGER DOMAIN-CONTAINING"/>
    <property type="match status" value="1"/>
</dbReference>
<sequence>MSSTMGKLITGRRQRKESVRNKVPQVTKTVDIILPLELLYYCIQTISGKSQLHEVKATVLTKQSKKEIILNVWHNKDAVNLQLRDINDFPVLVDDDRWQCCIDYVCLPPSGQKQTIADSERDDAGIARRQSLNKSGNFQQIYNDVISASKDSKTGSDVCSEDLSSADFETTVGQVQCDKSSKEFQTAAKEEVNCISSENDVVKENSLAGKSRLKNSRLLCRKCRTSFSKIFGLKRHIVRKHSMLWGEYEDLYGTTDSVLARGVKSSETGVHEDRCHVESRVDATNQTRVEKASIKILPCPVCRNVLHHNSYLIPHVQHRHRDYTDLPHLQQLVKDNAEADNHSIISPEYKSGNQPEQSISDVCLECPKCHLNYTDRKTMLSHIQLSHKNCPDYSDILLKIEDMFYQKLKSNVEVGVVSRCDFCQVERIGRSIFKHLEICHASDPDYKNVHQQAQASYFQQLRRLRTERKRAYDNKVRTTGRIYPCRFCPKQFKYRPARSNHENFRCRGNPKRRQIFECYVCGFSTPKEDTFKMHKEKHANNPETANTCNHCSKAYKTRAGLTIHLRKVHNIFAKNPVVFLSCDQCGKKFYDRDHLNKHLVTHSDERPFQCELCGQQYKTAYAVTKHQKMVHFNKYTYHCDKCGHGVEKKQYLKKHVCGRTRRIQDQDVLPPRKQAAIRKKQKQVTFSKHVVQPQRSESGAHNLEATSSDVITLHMRSDGNVVVQEFVDSGIIANTFSAQSPASFIQTPYSTQPLTAELRQNGVIQTVEVLTETQDREPSSNSELKMKLGEMSVVGSGDYPDGQVVKSSNSNGCTIIHQMPSSSGEQQGQMITTEIPQHTVNEIQSLTQSAVIGCGFSQLDPVTQSSVHQAQLVQYPVNSLKDGDDQGKKEVGIIQIPVDYSQFFNLPSGSNGLNWASTPNTQSCITLPPITLASIAIDPGSGPNAMTPLPVVTMATDVAGGQTSLSSLSAPVDSSGEKLDTSVMDTSEEPTSSTEISLAVQNQVVMSDLLQLLPSAWSSASYSNNR</sequence>
<protein>
    <recommendedName>
        <fullName evidence="7">C2H2-type domain-containing protein</fullName>
    </recommendedName>
</protein>
<evidence type="ECO:0000256" key="6">
    <source>
        <dbReference type="SAM" id="MobiDB-lite"/>
    </source>
</evidence>
<dbReference type="PROSITE" id="PS50157">
    <property type="entry name" value="ZINC_FINGER_C2H2_2"/>
    <property type="match status" value="3"/>
</dbReference>
<dbReference type="AlphaFoldDB" id="A0AAD9JN65"/>
<dbReference type="PANTHER" id="PTHR24379:SF121">
    <property type="entry name" value="C2H2-TYPE DOMAIN-CONTAINING PROTEIN"/>
    <property type="match status" value="1"/>
</dbReference>
<dbReference type="Gene3D" id="3.30.160.60">
    <property type="entry name" value="Classic Zinc Finger"/>
    <property type="match status" value="3"/>
</dbReference>
<feature type="domain" description="C2H2-type" evidence="7">
    <location>
        <begin position="546"/>
        <end position="569"/>
    </location>
</feature>
<comment type="caution">
    <text evidence="8">The sequence shown here is derived from an EMBL/GenBank/DDBJ whole genome shotgun (WGS) entry which is preliminary data.</text>
</comment>
<keyword evidence="4" id="KW-0862">Zinc</keyword>
<organism evidence="8 9">
    <name type="scientific">Paralvinella palmiformis</name>
    <dbReference type="NCBI Taxonomy" id="53620"/>
    <lineage>
        <taxon>Eukaryota</taxon>
        <taxon>Metazoa</taxon>
        <taxon>Spiralia</taxon>
        <taxon>Lophotrochozoa</taxon>
        <taxon>Annelida</taxon>
        <taxon>Polychaeta</taxon>
        <taxon>Sedentaria</taxon>
        <taxon>Canalipalpata</taxon>
        <taxon>Terebellida</taxon>
        <taxon>Terebelliformia</taxon>
        <taxon>Alvinellidae</taxon>
        <taxon>Paralvinella</taxon>
    </lineage>
</organism>
<evidence type="ECO:0000313" key="9">
    <source>
        <dbReference type="Proteomes" id="UP001208570"/>
    </source>
</evidence>
<proteinExistence type="predicted"/>
<reference evidence="8" key="1">
    <citation type="journal article" date="2023" name="Mol. Biol. Evol.">
        <title>Third-Generation Sequencing Reveals the Adaptive Role of the Epigenome in Three Deep-Sea Polychaetes.</title>
        <authorList>
            <person name="Perez M."/>
            <person name="Aroh O."/>
            <person name="Sun Y."/>
            <person name="Lan Y."/>
            <person name="Juniper S.K."/>
            <person name="Young C.R."/>
            <person name="Angers B."/>
            <person name="Qian P.Y."/>
        </authorList>
    </citation>
    <scope>NUCLEOTIDE SEQUENCE</scope>
    <source>
        <strain evidence="8">P08H-3</strain>
    </source>
</reference>
<dbReference type="InterPro" id="IPR036236">
    <property type="entry name" value="Znf_C2H2_sf"/>
</dbReference>
<evidence type="ECO:0000256" key="3">
    <source>
        <dbReference type="ARBA" id="ARBA00022771"/>
    </source>
</evidence>
<dbReference type="SUPFAM" id="SSF57667">
    <property type="entry name" value="beta-beta-alpha zinc fingers"/>
    <property type="match status" value="2"/>
</dbReference>
<evidence type="ECO:0000256" key="2">
    <source>
        <dbReference type="ARBA" id="ARBA00022737"/>
    </source>
</evidence>
<gene>
    <name evidence="8" type="ORF">LSH36_219g01012</name>
</gene>
<dbReference type="PROSITE" id="PS00028">
    <property type="entry name" value="ZINC_FINGER_C2H2_1"/>
    <property type="match status" value="6"/>
</dbReference>
<keyword evidence="1" id="KW-0479">Metal-binding</keyword>
<evidence type="ECO:0000313" key="8">
    <source>
        <dbReference type="EMBL" id="KAK2156196.1"/>
    </source>
</evidence>
<evidence type="ECO:0000259" key="7">
    <source>
        <dbReference type="PROSITE" id="PS50157"/>
    </source>
</evidence>
<feature type="region of interest" description="Disordered" evidence="6">
    <location>
        <begin position="964"/>
        <end position="994"/>
    </location>
</feature>
<dbReference type="Pfam" id="PF00096">
    <property type="entry name" value="zf-C2H2"/>
    <property type="match status" value="3"/>
</dbReference>
<evidence type="ECO:0000256" key="5">
    <source>
        <dbReference type="PROSITE-ProRule" id="PRU00042"/>
    </source>
</evidence>
<accession>A0AAD9JN65</accession>
<keyword evidence="2" id="KW-0677">Repeat</keyword>
<dbReference type="EMBL" id="JAODUP010000219">
    <property type="protein sequence ID" value="KAK2156196.1"/>
    <property type="molecule type" value="Genomic_DNA"/>
</dbReference>
<feature type="domain" description="C2H2-type" evidence="7">
    <location>
        <begin position="580"/>
        <end position="607"/>
    </location>
</feature>
<name>A0AAD9JN65_9ANNE</name>
<dbReference type="GO" id="GO:0008270">
    <property type="term" value="F:zinc ion binding"/>
    <property type="evidence" value="ECO:0007669"/>
    <property type="project" value="UniProtKB-KW"/>
</dbReference>
<keyword evidence="3 5" id="KW-0863">Zinc-finger</keyword>
<feature type="domain" description="C2H2-type" evidence="7">
    <location>
        <begin position="608"/>
        <end position="636"/>
    </location>
</feature>
<dbReference type="SMART" id="SM00355">
    <property type="entry name" value="ZnF_C2H2"/>
    <property type="match status" value="9"/>
</dbReference>
<evidence type="ECO:0000256" key="4">
    <source>
        <dbReference type="ARBA" id="ARBA00022833"/>
    </source>
</evidence>
<dbReference type="Proteomes" id="UP001208570">
    <property type="component" value="Unassembled WGS sequence"/>
</dbReference>
<dbReference type="InterPro" id="IPR013087">
    <property type="entry name" value="Znf_C2H2_type"/>
</dbReference>